<gene>
    <name evidence="1" type="ORF">QAD02_004002</name>
</gene>
<proteinExistence type="predicted"/>
<comment type="caution">
    <text evidence="1">The sequence shown here is derived from an EMBL/GenBank/DDBJ whole genome shotgun (WGS) entry which is preliminary data.</text>
</comment>
<evidence type="ECO:0000313" key="1">
    <source>
        <dbReference type="EMBL" id="KAJ8672742.1"/>
    </source>
</evidence>
<dbReference type="Proteomes" id="UP001239111">
    <property type="component" value="Chromosome 3"/>
</dbReference>
<name>A0ACC2NNQ6_9HYME</name>
<reference evidence="1" key="1">
    <citation type="submission" date="2023-04" db="EMBL/GenBank/DDBJ databases">
        <title>A chromosome-level genome assembly of the parasitoid wasp Eretmocerus hayati.</title>
        <authorList>
            <person name="Zhong Y."/>
            <person name="Liu S."/>
            <person name="Liu Y."/>
        </authorList>
    </citation>
    <scope>NUCLEOTIDE SEQUENCE</scope>
    <source>
        <strain evidence="1">ZJU_SS_LIU_2023</strain>
    </source>
</reference>
<dbReference type="EMBL" id="CM056743">
    <property type="protein sequence ID" value="KAJ8672742.1"/>
    <property type="molecule type" value="Genomic_DNA"/>
</dbReference>
<sequence length="464" mass="53744">MESRRNQRTEQHNSIYFSRILLRLVQHTVLWTYVYLKTTQAQILKKEWSIRTVPEQGFHGPFIATEDDSFTYGYCRAENSKSKSCFVITEKSLSPVVTYKKQCSFITAQNESIIMWPVTLGNTDKHLILSWITYCNKIKNLGIRNIDLRNCNVTFKLTDIKVAHPDEIFDFVWHSNSLDIFYLKRDVDYDKSSDDIFYNRIQNNTGMKFKATFDLEGNKIGDNIPFLSKDHLNQNARIRSIQDRSPPQGYFVHTVSRTQKSPGITSILTVIFMDNNGTRKDLKNFTIGPDYDNGDLLVKASSRVSPDKNTFNLCWTLKEGNNKIDCIEFESNSSRVTNSNHSFTGKVSLLEIYSLPGGGFLMLTGKCTSIVECSEFNVWRVEADGSRRRSYEIVGFEFLLDSDKRIIQKASNIDELVVEIIENLKNEFCLYFYQKREKFTNDPHLRNQVMKLAKFCVPKSYMLP</sequence>
<keyword evidence="2" id="KW-1185">Reference proteome</keyword>
<evidence type="ECO:0000313" key="2">
    <source>
        <dbReference type="Proteomes" id="UP001239111"/>
    </source>
</evidence>
<organism evidence="1 2">
    <name type="scientific">Eretmocerus hayati</name>
    <dbReference type="NCBI Taxonomy" id="131215"/>
    <lineage>
        <taxon>Eukaryota</taxon>
        <taxon>Metazoa</taxon>
        <taxon>Ecdysozoa</taxon>
        <taxon>Arthropoda</taxon>
        <taxon>Hexapoda</taxon>
        <taxon>Insecta</taxon>
        <taxon>Pterygota</taxon>
        <taxon>Neoptera</taxon>
        <taxon>Endopterygota</taxon>
        <taxon>Hymenoptera</taxon>
        <taxon>Apocrita</taxon>
        <taxon>Proctotrupomorpha</taxon>
        <taxon>Chalcidoidea</taxon>
        <taxon>Aphelinidae</taxon>
        <taxon>Aphelininae</taxon>
        <taxon>Eretmocerus</taxon>
    </lineage>
</organism>
<protein>
    <submittedName>
        <fullName evidence="1">Uncharacterized protein</fullName>
    </submittedName>
</protein>
<accession>A0ACC2NNQ6</accession>